<evidence type="ECO:0000256" key="3">
    <source>
        <dbReference type="HAMAP-Rule" id="MF_00632"/>
    </source>
</evidence>
<proteinExistence type="inferred from homology"/>
<dbReference type="PANTHER" id="PTHR30476">
    <property type="entry name" value="UPF0234 PROTEIN YAJQ"/>
    <property type="match status" value="1"/>
</dbReference>
<dbReference type="InterPro" id="IPR035570">
    <property type="entry name" value="UPF0234_N"/>
</dbReference>
<dbReference type="HAMAP" id="MF_00632">
    <property type="entry name" value="UPF0234"/>
    <property type="match status" value="1"/>
</dbReference>
<evidence type="ECO:0000313" key="5">
    <source>
        <dbReference type="Proteomes" id="UP000184497"/>
    </source>
</evidence>
<reference evidence="5" key="1">
    <citation type="submission" date="2016-11" db="EMBL/GenBank/DDBJ databases">
        <authorList>
            <person name="Varghese N."/>
            <person name="Submissions S."/>
        </authorList>
    </citation>
    <scope>NUCLEOTIDE SEQUENCE [LARGE SCALE GENOMIC DNA]</scope>
    <source>
        <strain evidence="5">CGMCC 1.10835</strain>
    </source>
</reference>
<dbReference type="GO" id="GO:0005829">
    <property type="term" value="C:cytosol"/>
    <property type="evidence" value="ECO:0007669"/>
    <property type="project" value="TreeGrafter"/>
</dbReference>
<dbReference type="InterPro" id="IPR036183">
    <property type="entry name" value="YajQ-like_sf"/>
</dbReference>
<comment type="similarity">
    <text evidence="2 3">Belongs to the YajQ family.</text>
</comment>
<organism evidence="4 5">
    <name type="scientific">Marinobacter antarcticus</name>
    <dbReference type="NCBI Taxonomy" id="564117"/>
    <lineage>
        <taxon>Bacteria</taxon>
        <taxon>Pseudomonadati</taxon>
        <taxon>Pseudomonadota</taxon>
        <taxon>Gammaproteobacteria</taxon>
        <taxon>Pseudomonadales</taxon>
        <taxon>Marinobacteraceae</taxon>
        <taxon>Marinobacter</taxon>
    </lineage>
</organism>
<name>A0A1M6RY36_9GAMM</name>
<dbReference type="InterPro" id="IPR007551">
    <property type="entry name" value="YajQ/Smlt4090-like"/>
</dbReference>
<dbReference type="GO" id="GO:0000166">
    <property type="term" value="F:nucleotide binding"/>
    <property type="evidence" value="ECO:0007669"/>
    <property type="project" value="UniProtKB-UniRule"/>
</dbReference>
<protein>
    <recommendedName>
        <fullName evidence="3">Nucleotide-binding protein SAMN05216369_1742</fullName>
    </recommendedName>
</protein>
<dbReference type="EMBL" id="FRAQ01000001">
    <property type="protein sequence ID" value="SHK37435.1"/>
    <property type="molecule type" value="Genomic_DNA"/>
</dbReference>
<gene>
    <name evidence="4" type="ORF">SAMN05216369_1742</name>
</gene>
<dbReference type="NCBIfam" id="NF003819">
    <property type="entry name" value="PRK05412.1"/>
    <property type="match status" value="1"/>
</dbReference>
<dbReference type="AlphaFoldDB" id="A0A1M6RY36"/>
<accession>A0A1M6RY36</accession>
<sequence length="160" mass="18121">MPSFDIVSEIDMHEVTNAVDKAKKDLGNRWDFKNVDADIEIDDKGVTVSAEQEFQLEQLIDILRMAFASRDIDGRALSESGESKSGKLMKQHFVLKQGLETDMAKKIVKLIKDAKLKVQSSIQGDKVRVNGKKRDDLQTAIALLRETELEVPLQFNNFRD</sequence>
<dbReference type="Pfam" id="PF04461">
    <property type="entry name" value="YajQ"/>
    <property type="match status" value="1"/>
</dbReference>
<dbReference type="InterPro" id="IPR035571">
    <property type="entry name" value="UPF0234-like_C"/>
</dbReference>
<evidence type="ECO:0000313" key="4">
    <source>
        <dbReference type="EMBL" id="SHK37435.1"/>
    </source>
</evidence>
<dbReference type="CDD" id="cd11740">
    <property type="entry name" value="YajQ_like"/>
    <property type="match status" value="1"/>
</dbReference>
<comment type="function">
    <text evidence="3">Nucleotide-binding protein.</text>
</comment>
<dbReference type="Gene3D" id="3.30.70.860">
    <property type="match status" value="1"/>
</dbReference>
<dbReference type="PANTHER" id="PTHR30476:SF0">
    <property type="entry name" value="UPF0234 PROTEIN YAJQ"/>
    <property type="match status" value="1"/>
</dbReference>
<dbReference type="Proteomes" id="UP000184497">
    <property type="component" value="Unassembled WGS sequence"/>
</dbReference>
<dbReference type="RefSeq" id="WP_072796751.1">
    <property type="nucleotide sequence ID" value="NZ_FRAQ01000001.1"/>
</dbReference>
<keyword evidence="1 3" id="KW-0547">Nucleotide-binding</keyword>
<dbReference type="SUPFAM" id="SSF89963">
    <property type="entry name" value="YajQ-like"/>
    <property type="match status" value="2"/>
</dbReference>
<dbReference type="Gene3D" id="3.30.70.990">
    <property type="entry name" value="YajQ-like, domain 2"/>
    <property type="match status" value="1"/>
</dbReference>
<dbReference type="STRING" id="564117.SAMN05216369_1742"/>
<evidence type="ECO:0000256" key="2">
    <source>
        <dbReference type="ARBA" id="ARBA00093450"/>
    </source>
</evidence>
<dbReference type="FunFam" id="3.30.70.860:FF:000001">
    <property type="entry name" value="UPF0234 protein YajQ"/>
    <property type="match status" value="1"/>
</dbReference>
<keyword evidence="5" id="KW-1185">Reference proteome</keyword>
<evidence type="ECO:0000256" key="1">
    <source>
        <dbReference type="ARBA" id="ARBA00022741"/>
    </source>
</evidence>
<dbReference type="OrthoDB" id="9801447at2"/>